<feature type="compositionally biased region" description="Acidic residues" evidence="1">
    <location>
        <begin position="32"/>
        <end position="42"/>
    </location>
</feature>
<organism evidence="2 3">
    <name type="scientific">Coemansia pectinata</name>
    <dbReference type="NCBI Taxonomy" id="1052879"/>
    <lineage>
        <taxon>Eukaryota</taxon>
        <taxon>Fungi</taxon>
        <taxon>Fungi incertae sedis</taxon>
        <taxon>Zoopagomycota</taxon>
        <taxon>Kickxellomycotina</taxon>
        <taxon>Kickxellomycetes</taxon>
        <taxon>Kickxellales</taxon>
        <taxon>Kickxellaceae</taxon>
        <taxon>Coemansia</taxon>
    </lineage>
</organism>
<feature type="region of interest" description="Disordered" evidence="1">
    <location>
        <begin position="1"/>
        <end position="132"/>
    </location>
</feature>
<feature type="compositionally biased region" description="Low complexity" evidence="1">
    <location>
        <begin position="22"/>
        <end position="31"/>
    </location>
</feature>
<dbReference type="AlphaFoldDB" id="A0A9W8GRU3"/>
<feature type="compositionally biased region" description="Acidic residues" evidence="1">
    <location>
        <begin position="86"/>
        <end position="102"/>
    </location>
</feature>
<reference evidence="2" key="1">
    <citation type="submission" date="2022-07" db="EMBL/GenBank/DDBJ databases">
        <title>Phylogenomic reconstructions and comparative analyses of Kickxellomycotina fungi.</title>
        <authorList>
            <person name="Reynolds N.K."/>
            <person name="Stajich J.E."/>
            <person name="Barry K."/>
            <person name="Grigoriev I.V."/>
            <person name="Crous P."/>
            <person name="Smith M.E."/>
        </authorList>
    </citation>
    <scope>NUCLEOTIDE SEQUENCE</scope>
    <source>
        <strain evidence="2">BCRC 34297</strain>
    </source>
</reference>
<comment type="caution">
    <text evidence="2">The sequence shown here is derived from an EMBL/GenBank/DDBJ whole genome shotgun (WGS) entry which is preliminary data.</text>
</comment>
<evidence type="ECO:0000256" key="1">
    <source>
        <dbReference type="SAM" id="MobiDB-lite"/>
    </source>
</evidence>
<evidence type="ECO:0000313" key="3">
    <source>
        <dbReference type="Proteomes" id="UP001140011"/>
    </source>
</evidence>
<evidence type="ECO:0000313" key="2">
    <source>
        <dbReference type="EMBL" id="KAJ2750706.1"/>
    </source>
</evidence>
<dbReference type="OrthoDB" id="5597332at2759"/>
<sequence>MGAREGGGGVHPPSLGRPPTLAGPAAAPEAAAEADAEADADAEAVAPAQASEATLAADIDAADAQQRTPQRIVDKFELRGALHGGDDEEDDDFDDDDDDDSAEMSPVNSETVLHGTPPRASKLKQFVEQGRV</sequence>
<dbReference type="EMBL" id="JANBUH010000510">
    <property type="protein sequence ID" value="KAJ2750706.1"/>
    <property type="molecule type" value="Genomic_DNA"/>
</dbReference>
<feature type="compositionally biased region" description="Low complexity" evidence="1">
    <location>
        <begin position="43"/>
        <end position="64"/>
    </location>
</feature>
<protein>
    <submittedName>
        <fullName evidence="2">Uncharacterized protein</fullName>
    </submittedName>
</protein>
<feature type="compositionally biased region" description="Gly residues" evidence="1">
    <location>
        <begin position="1"/>
        <end position="10"/>
    </location>
</feature>
<gene>
    <name evidence="2" type="ORF">GGI19_004950</name>
</gene>
<proteinExistence type="predicted"/>
<name>A0A9W8GRU3_9FUNG</name>
<dbReference type="Proteomes" id="UP001140011">
    <property type="component" value="Unassembled WGS sequence"/>
</dbReference>
<keyword evidence="3" id="KW-1185">Reference proteome</keyword>
<accession>A0A9W8GRU3</accession>